<gene>
    <name evidence="2" type="ORF">PR001_g13680</name>
    <name evidence="3" type="ORF">PR002_g5443</name>
    <name evidence="4" type="ORF">PR003_g15570</name>
</gene>
<evidence type="ECO:0000313" key="3">
    <source>
        <dbReference type="EMBL" id="KAE9039551.1"/>
    </source>
</evidence>
<name>A0A6A3LPP4_9STRA</name>
<evidence type="ECO:0000313" key="6">
    <source>
        <dbReference type="Proteomes" id="UP000434957"/>
    </source>
</evidence>
<dbReference type="OrthoDB" id="10282209at2759"/>
<reference evidence="5 7" key="1">
    <citation type="submission" date="2018-09" db="EMBL/GenBank/DDBJ databases">
        <title>Genomic investigation of the strawberry pathogen Phytophthora fragariae indicates pathogenicity is determined by transcriptional variation in three key races.</title>
        <authorList>
            <person name="Adams T.M."/>
            <person name="Armitage A.D."/>
            <person name="Sobczyk M.K."/>
            <person name="Bates H.J."/>
            <person name="Dunwell J.M."/>
            <person name="Nellist C.F."/>
            <person name="Harrison R.J."/>
        </authorList>
    </citation>
    <scope>NUCLEOTIDE SEQUENCE [LARGE SCALE GENOMIC DNA]</scope>
    <source>
        <strain evidence="2 5">SCRP249</strain>
        <strain evidence="3 7">SCRP324</strain>
        <strain evidence="4 6">SCRP333</strain>
    </source>
</reference>
<feature type="coiled-coil region" evidence="1">
    <location>
        <begin position="26"/>
        <end position="53"/>
    </location>
</feature>
<keyword evidence="1" id="KW-0175">Coiled coil</keyword>
<evidence type="ECO:0000313" key="2">
    <source>
        <dbReference type="EMBL" id="KAE9020138.1"/>
    </source>
</evidence>
<evidence type="ECO:0000313" key="7">
    <source>
        <dbReference type="Proteomes" id="UP000435112"/>
    </source>
</evidence>
<keyword evidence="6" id="KW-1185">Reference proteome</keyword>
<evidence type="ECO:0000313" key="5">
    <source>
        <dbReference type="Proteomes" id="UP000429607"/>
    </source>
</evidence>
<dbReference type="Proteomes" id="UP000434957">
    <property type="component" value="Unassembled WGS sequence"/>
</dbReference>
<dbReference type="Proteomes" id="UP000429607">
    <property type="component" value="Unassembled WGS sequence"/>
</dbReference>
<dbReference type="Proteomes" id="UP000435112">
    <property type="component" value="Unassembled WGS sequence"/>
</dbReference>
<dbReference type="EMBL" id="QXFV01000948">
    <property type="protein sequence ID" value="KAE9020138.1"/>
    <property type="molecule type" value="Genomic_DNA"/>
</dbReference>
<organism evidence="2 5">
    <name type="scientific">Phytophthora rubi</name>
    <dbReference type="NCBI Taxonomy" id="129364"/>
    <lineage>
        <taxon>Eukaryota</taxon>
        <taxon>Sar</taxon>
        <taxon>Stramenopiles</taxon>
        <taxon>Oomycota</taxon>
        <taxon>Peronosporomycetes</taxon>
        <taxon>Peronosporales</taxon>
        <taxon>Peronosporaceae</taxon>
        <taxon>Phytophthora</taxon>
    </lineage>
</organism>
<evidence type="ECO:0000256" key="1">
    <source>
        <dbReference type="SAM" id="Coils"/>
    </source>
</evidence>
<accession>A0A6A3LPP4</accession>
<comment type="caution">
    <text evidence="2">The sequence shown here is derived from an EMBL/GenBank/DDBJ whole genome shotgun (WGS) entry which is preliminary data.</text>
</comment>
<protein>
    <submittedName>
        <fullName evidence="2">Uncharacterized protein</fullName>
    </submittedName>
</protein>
<dbReference type="EMBL" id="QXFT01001087">
    <property type="protein sequence ID" value="KAE9329375.1"/>
    <property type="molecule type" value="Genomic_DNA"/>
</dbReference>
<evidence type="ECO:0000313" key="4">
    <source>
        <dbReference type="EMBL" id="KAE9329375.1"/>
    </source>
</evidence>
<dbReference type="EMBL" id="QXFU01000231">
    <property type="protein sequence ID" value="KAE9039551.1"/>
    <property type="molecule type" value="Genomic_DNA"/>
</dbReference>
<dbReference type="AlphaFoldDB" id="A0A6A3LPP4"/>
<proteinExistence type="predicted"/>
<sequence length="54" mass="6794">MVETTYIRVVYLRYRDKILVRQRVYYRKHAAERRQYQQDYRKLIAERKNAAQVS</sequence>